<dbReference type="PANTHER" id="PTHR13723">
    <property type="entry name" value="ADAMTS A DISINTEGRIN AND METALLOPROTEASE WITH THROMBOSPONDIN MOTIFS PROTEASE"/>
    <property type="match status" value="1"/>
</dbReference>
<accession>A0A8S4PSD9</accession>
<evidence type="ECO:0000256" key="5">
    <source>
        <dbReference type="ARBA" id="ARBA00023157"/>
    </source>
</evidence>
<dbReference type="PRINTS" id="PR01857">
    <property type="entry name" value="ADAMTSFAMILY"/>
</dbReference>
<dbReference type="OrthoDB" id="5950222at2759"/>
<organism evidence="10 11">
    <name type="scientific">Owenia fusiformis</name>
    <name type="common">Polychaete worm</name>
    <dbReference type="NCBI Taxonomy" id="6347"/>
    <lineage>
        <taxon>Eukaryota</taxon>
        <taxon>Metazoa</taxon>
        <taxon>Spiralia</taxon>
        <taxon>Lophotrochozoa</taxon>
        <taxon>Annelida</taxon>
        <taxon>Polychaeta</taxon>
        <taxon>Sedentaria</taxon>
        <taxon>Canalipalpata</taxon>
        <taxon>Sabellida</taxon>
        <taxon>Oweniida</taxon>
        <taxon>Oweniidae</taxon>
        <taxon>Owenia</taxon>
    </lineage>
</organism>
<evidence type="ECO:0000256" key="8">
    <source>
        <dbReference type="SAM" id="SignalP"/>
    </source>
</evidence>
<feature type="region of interest" description="Disordered" evidence="7">
    <location>
        <begin position="606"/>
        <end position="806"/>
    </location>
</feature>
<dbReference type="Pfam" id="PF00090">
    <property type="entry name" value="TSP_1"/>
    <property type="match status" value="1"/>
</dbReference>
<dbReference type="EMBL" id="CAIIXF020000010">
    <property type="protein sequence ID" value="CAH1796958.1"/>
    <property type="molecule type" value="Genomic_DNA"/>
</dbReference>
<dbReference type="Proteomes" id="UP000749559">
    <property type="component" value="Unassembled WGS sequence"/>
</dbReference>
<evidence type="ECO:0000256" key="3">
    <source>
        <dbReference type="ARBA" id="ARBA00022729"/>
    </source>
</evidence>
<feature type="compositionally biased region" description="Polar residues" evidence="7">
    <location>
        <begin position="456"/>
        <end position="470"/>
    </location>
</feature>
<dbReference type="SMART" id="SM00209">
    <property type="entry name" value="TSP1"/>
    <property type="match status" value="7"/>
</dbReference>
<feature type="compositionally biased region" description="Polar residues" evidence="7">
    <location>
        <begin position="606"/>
        <end position="626"/>
    </location>
</feature>
<dbReference type="FunFam" id="2.60.120.830:FF:000001">
    <property type="entry name" value="A disintegrin and metalloproteinase with thrombospondin motifs 1"/>
    <property type="match status" value="1"/>
</dbReference>
<feature type="compositionally biased region" description="Basic residues" evidence="7">
    <location>
        <begin position="326"/>
        <end position="354"/>
    </location>
</feature>
<evidence type="ECO:0000256" key="7">
    <source>
        <dbReference type="SAM" id="MobiDB-lite"/>
    </source>
</evidence>
<feature type="disulfide bond" evidence="6">
    <location>
        <begin position="57"/>
        <end position="72"/>
    </location>
</feature>
<keyword evidence="11" id="KW-1185">Reference proteome</keyword>
<keyword evidence="2" id="KW-0964">Secreted</keyword>
<feature type="region of interest" description="Disordered" evidence="7">
    <location>
        <begin position="325"/>
        <end position="475"/>
    </location>
</feature>
<dbReference type="GO" id="GO:0005576">
    <property type="term" value="C:extracellular region"/>
    <property type="evidence" value="ECO:0007669"/>
    <property type="project" value="UniProtKB-SubCell"/>
</dbReference>
<feature type="compositionally biased region" description="Basic and acidic residues" evidence="7">
    <location>
        <begin position="388"/>
        <end position="400"/>
    </location>
</feature>
<dbReference type="InterPro" id="IPR000884">
    <property type="entry name" value="TSP1_rpt"/>
</dbReference>
<dbReference type="InterPro" id="IPR045371">
    <property type="entry name" value="ADAMTS_CR_3"/>
</dbReference>
<dbReference type="Pfam" id="PF19236">
    <property type="entry name" value="ADAMTS_CR_3"/>
    <property type="match status" value="1"/>
</dbReference>
<dbReference type="Gene3D" id="2.20.100.10">
    <property type="entry name" value="Thrombospondin type-1 (TSP1) repeat"/>
    <property type="match status" value="5"/>
</dbReference>
<feature type="compositionally biased region" description="Basic and acidic residues" evidence="7">
    <location>
        <begin position="652"/>
        <end position="661"/>
    </location>
</feature>
<name>A0A8S4PSD9_OWEFU</name>
<protein>
    <recommendedName>
        <fullName evidence="9">PLAC domain-containing protein</fullName>
    </recommendedName>
</protein>
<dbReference type="GO" id="GO:0004222">
    <property type="term" value="F:metalloendopeptidase activity"/>
    <property type="evidence" value="ECO:0007669"/>
    <property type="project" value="TreeGrafter"/>
</dbReference>
<proteinExistence type="predicted"/>
<dbReference type="Pfam" id="PF05986">
    <property type="entry name" value="ADAMTS_spacer1"/>
    <property type="match status" value="1"/>
</dbReference>
<feature type="compositionally biased region" description="Polar residues" evidence="7">
    <location>
        <begin position="358"/>
        <end position="371"/>
    </location>
</feature>
<feature type="compositionally biased region" description="Basic and acidic residues" evidence="7">
    <location>
        <begin position="671"/>
        <end position="680"/>
    </location>
</feature>
<feature type="compositionally biased region" description="Polar residues" evidence="7">
    <location>
        <begin position="560"/>
        <end position="581"/>
    </location>
</feature>
<evidence type="ECO:0000313" key="11">
    <source>
        <dbReference type="Proteomes" id="UP000749559"/>
    </source>
</evidence>
<dbReference type="GO" id="GO:0031012">
    <property type="term" value="C:extracellular matrix"/>
    <property type="evidence" value="ECO:0007669"/>
    <property type="project" value="TreeGrafter"/>
</dbReference>
<keyword evidence="5 6" id="KW-1015">Disulfide bond</keyword>
<dbReference type="InterPro" id="IPR013273">
    <property type="entry name" value="ADAMTS/ADAMTS-like"/>
</dbReference>
<evidence type="ECO:0000313" key="10">
    <source>
        <dbReference type="EMBL" id="CAH1796958.1"/>
    </source>
</evidence>
<feature type="compositionally biased region" description="Polar residues" evidence="7">
    <location>
        <begin position="512"/>
        <end position="529"/>
    </location>
</feature>
<feature type="disulfide bond" evidence="6">
    <location>
        <begin position="42"/>
        <end position="82"/>
    </location>
</feature>
<feature type="signal peptide" evidence="8">
    <location>
        <begin position="1"/>
        <end position="19"/>
    </location>
</feature>
<dbReference type="Pfam" id="PF19030">
    <property type="entry name" value="TSP1_ADAMTS"/>
    <property type="match status" value="6"/>
</dbReference>
<comment type="caution">
    <text evidence="10">The sequence shown here is derived from an EMBL/GenBank/DDBJ whole genome shotgun (WGS) entry which is preliminary data.</text>
</comment>
<evidence type="ECO:0000259" key="9">
    <source>
        <dbReference type="PROSITE" id="PS50900"/>
    </source>
</evidence>
<feature type="compositionally biased region" description="Basic and acidic residues" evidence="7">
    <location>
        <begin position="627"/>
        <end position="641"/>
    </location>
</feature>
<comment type="subcellular location">
    <subcellularLocation>
        <location evidence="1">Secreted</location>
    </subcellularLocation>
</comment>
<dbReference type="GO" id="GO:0030198">
    <property type="term" value="P:extracellular matrix organization"/>
    <property type="evidence" value="ECO:0007669"/>
    <property type="project" value="InterPro"/>
</dbReference>
<dbReference type="Pfam" id="PF08686">
    <property type="entry name" value="PLAC"/>
    <property type="match status" value="1"/>
</dbReference>
<dbReference type="Gene3D" id="2.60.120.830">
    <property type="match status" value="1"/>
</dbReference>
<keyword evidence="4" id="KW-0677">Repeat</keyword>
<feature type="compositionally biased region" description="Polar residues" evidence="7">
    <location>
        <begin position="687"/>
        <end position="699"/>
    </location>
</feature>
<reference evidence="10" key="1">
    <citation type="submission" date="2022-03" db="EMBL/GenBank/DDBJ databases">
        <authorList>
            <person name="Martin C."/>
        </authorList>
    </citation>
    <scope>NUCLEOTIDE SEQUENCE</scope>
</reference>
<feature type="domain" description="PLAC" evidence="9">
    <location>
        <begin position="1261"/>
        <end position="1297"/>
    </location>
</feature>
<evidence type="ECO:0000256" key="2">
    <source>
        <dbReference type="ARBA" id="ARBA00022525"/>
    </source>
</evidence>
<dbReference type="InterPro" id="IPR036383">
    <property type="entry name" value="TSP1_rpt_sf"/>
</dbReference>
<feature type="region of interest" description="Disordered" evidence="7">
    <location>
        <begin position="510"/>
        <end position="581"/>
    </location>
</feature>
<sequence>MIFIPRILLLLALLVLVSAIPPKSGKRQTYQGHARWSVWSRCSVTCGPGVKSRVKHCKRMISGKPSFDPTHCKRPVTQTKVCDIVDCPDGRKTREVQCERYNGKLTKSGTSDASQQIRTWEPVIMRKSECQLLCRATGHRFYAKLADKVDDGTPCTDGVCFKGVCTRVGCDKVVGGKKVRDECGICGGNGGKCQTISGIYANPRLKHGYNEIVKIPKGACSINITEVRPSENYLALKPLKGTKFIFNGHWTVGGSGNFPAAGTTFKYTRSNATHGERIIADGPLNQTISLQVLFMKSNPGIIYAFSIKKDKMALVMDVMKDMAKSSSKHHGNHNARLRHRQNIKKKTLNTKHIPHQGTKLNSLSQNQQNYESIRKGTRYTHNLAQSKPDLKTLNTDRLDSTKQQGQSSFYGRAKGSQGVQPPRYGQAKGSQGVQPPRYGQAKGSQGVQPPRYGQANGPTHPQSANVNPRYSSYYGEKPYDRTLSSTDDIARMLQLHKSNHGLDPAIGFAQGPHTNSRRLNGQVPSNNGDSPLFNGQLPGRQDSHTSMRNSHRTPLRNHQVPLTNGQTPLSNGQVPLRNSQVSAKKQISYTYGYNSRTGQYEKIPTNNEFIPNNRGINTNNPQAANRQNEKRLPIAGERLDDTENQDEVYTVKYDREGREYEPGGIQYGHHHFVDKQDSRYQQHNRRSQSNTRLQQNTRLQHNDRFPHNTRSQQHNTRSQPHNTRSQPHNARSQTPVSDPFSQYRQNPHRQSSNSQQVRKPYTNYRRPAKEVNRNPHPVGNPLKSQLRITDLSPKYREEPKQPGGQYEPDGYYHLKKDQTSHNTAGGQRIQHKPRPVGPVPLIDPNYQGYLTQGQSLGEPRGEGHYDGLKEPPIKPENVNPLQARYDPNYIMGPAPLVGGSVNDERQLSNEVTYSWKINGFSECSKTCGGGVQETLIVCVPNLGSGIVTVTEDNCDVDTKPTKQKVECKNNPCPPGWETSPWSTCSTTCGKGQKTRTVECKQNINNGLHLLVSARECLNEPKPATSTMCETTVCFRWHTGSWGACSSECGRGKRVRDVRCLNGFNQTVDDKNCEHHKPRSEDKCDAGPCINNWYYTDWSDQCSSDCGHGIYTRKVFCNSDSSHKCASSKKPVTSKACKHDKQCGAQWFTSEWSKCTGCGSGIKTRAVMCMRQIGRSWVSANDRFCSQKVKPISEHKCESNTCEAEWYLTDWSECSKTCGTGEKMRNAMCLDRYQRPSGRCLIKDKPIIRTECNTYICPTEKPDPECSDALPNCRIVVQARLCRFHHYKKNCCRSCKGH</sequence>
<dbReference type="FunFam" id="2.20.100.10:FF:000005">
    <property type="entry name" value="ADAM metallopeptidase with thrombospondin type 1 motif 9"/>
    <property type="match status" value="2"/>
</dbReference>
<feature type="chain" id="PRO_5035827136" description="PLAC domain-containing protein" evidence="8">
    <location>
        <begin position="20"/>
        <end position="1297"/>
    </location>
</feature>
<evidence type="ECO:0000256" key="6">
    <source>
        <dbReference type="PIRSR" id="PIRSR613273-3"/>
    </source>
</evidence>
<feature type="disulfide bond" evidence="6">
    <location>
        <begin position="46"/>
        <end position="87"/>
    </location>
</feature>
<dbReference type="InterPro" id="IPR010294">
    <property type="entry name" value="ADAMTS_spacer1"/>
</dbReference>
<dbReference type="SUPFAM" id="SSF82895">
    <property type="entry name" value="TSP-1 type 1 repeat"/>
    <property type="match status" value="6"/>
</dbReference>
<dbReference type="PROSITE" id="PS50900">
    <property type="entry name" value="PLAC"/>
    <property type="match status" value="1"/>
</dbReference>
<evidence type="ECO:0000256" key="4">
    <source>
        <dbReference type="ARBA" id="ARBA00022737"/>
    </source>
</evidence>
<dbReference type="InterPro" id="IPR050439">
    <property type="entry name" value="ADAMTS_ADAMTS-like"/>
</dbReference>
<evidence type="ECO:0000256" key="1">
    <source>
        <dbReference type="ARBA" id="ARBA00004613"/>
    </source>
</evidence>
<gene>
    <name evidence="10" type="ORF">OFUS_LOCUS21312</name>
</gene>
<dbReference type="PANTHER" id="PTHR13723:SF305">
    <property type="entry name" value="PROTEIN MADD-4"/>
    <property type="match status" value="1"/>
</dbReference>
<dbReference type="GO" id="GO:0006508">
    <property type="term" value="P:proteolysis"/>
    <property type="evidence" value="ECO:0007669"/>
    <property type="project" value="TreeGrafter"/>
</dbReference>
<feature type="compositionally biased region" description="Polar residues" evidence="7">
    <location>
        <begin position="708"/>
        <end position="757"/>
    </location>
</feature>
<dbReference type="PROSITE" id="PS50092">
    <property type="entry name" value="TSP1"/>
    <property type="match status" value="6"/>
</dbReference>
<dbReference type="InterPro" id="IPR010909">
    <property type="entry name" value="PLAC"/>
</dbReference>
<keyword evidence="3 8" id="KW-0732">Signal</keyword>